<keyword evidence="2" id="KW-1185">Reference proteome</keyword>
<dbReference type="STRING" id="1064535.MELS_1949"/>
<sequence>MRDSSSLLASYDTLAADAYKMSALLERNAKATEARKSLELSNKPTDGARRAASNEEVIKAWQDYVESVTRQKYVEANARFLSRVYFDAKMIVENCYRKERPPVGNDRIVGRT</sequence>
<proteinExistence type="predicted"/>
<protein>
    <submittedName>
        <fullName evidence="1">Uncharacterized protein</fullName>
    </submittedName>
</protein>
<evidence type="ECO:0000313" key="1">
    <source>
        <dbReference type="EMBL" id="CCC74167.1"/>
    </source>
</evidence>
<accession>G0VSC7</accession>
<organism evidence="1 2">
    <name type="scientific">Megasphaera elsdenii DSM 20460</name>
    <dbReference type="NCBI Taxonomy" id="1064535"/>
    <lineage>
        <taxon>Bacteria</taxon>
        <taxon>Bacillati</taxon>
        <taxon>Bacillota</taxon>
        <taxon>Negativicutes</taxon>
        <taxon>Veillonellales</taxon>
        <taxon>Veillonellaceae</taxon>
        <taxon>Megasphaera</taxon>
    </lineage>
</organism>
<dbReference type="KEGG" id="med:MELS_1949"/>
<dbReference type="eggNOG" id="ENOG502ZDJ3">
    <property type="taxonomic scope" value="Bacteria"/>
</dbReference>
<gene>
    <name evidence="1" type="ORF">MELS_1949</name>
</gene>
<evidence type="ECO:0000313" key="2">
    <source>
        <dbReference type="Proteomes" id="UP000010111"/>
    </source>
</evidence>
<dbReference type="EMBL" id="HE576794">
    <property type="protein sequence ID" value="CCC74167.1"/>
    <property type="molecule type" value="Genomic_DNA"/>
</dbReference>
<name>G0VSC7_MEGEL</name>
<reference evidence="1 2" key="1">
    <citation type="journal article" date="2011" name="J. Bacteriol.">
        <title>Genome Sequence of the Ruminal Bacterium Megasphaera elsdenii.</title>
        <authorList>
            <person name="Marx H."/>
            <person name="Graf A.B."/>
            <person name="Tatto N."/>
            <person name="Thallinger G.G."/>
            <person name="Mattanovich D."/>
            <person name="Sauer M."/>
        </authorList>
    </citation>
    <scope>NUCLEOTIDE SEQUENCE [LARGE SCALE GENOMIC DNA]</scope>
    <source>
        <strain evidence="1 2">DSM 20460</strain>
    </source>
</reference>
<dbReference type="Proteomes" id="UP000010111">
    <property type="component" value="Chromosome"/>
</dbReference>
<dbReference type="HOGENOM" id="CLU_2142910_0_0_9"/>
<dbReference type="AlphaFoldDB" id="G0VSC7"/>